<evidence type="ECO:0000256" key="3">
    <source>
        <dbReference type="ARBA" id="ARBA00022989"/>
    </source>
</evidence>
<keyword evidence="4 5" id="KW-0472">Membrane</keyword>
<feature type="transmembrane region" description="Helical" evidence="5">
    <location>
        <begin position="200"/>
        <end position="218"/>
    </location>
</feature>
<keyword evidence="3 5" id="KW-1133">Transmembrane helix</keyword>
<feature type="domain" description="O-antigen ligase-related" evidence="6">
    <location>
        <begin position="210"/>
        <end position="344"/>
    </location>
</feature>
<feature type="transmembrane region" description="Helical" evidence="5">
    <location>
        <begin position="245"/>
        <end position="262"/>
    </location>
</feature>
<dbReference type="InterPro" id="IPR007016">
    <property type="entry name" value="O-antigen_ligase-rel_domated"/>
</dbReference>
<evidence type="ECO:0000313" key="7">
    <source>
        <dbReference type="EMBL" id="TFY96876.1"/>
    </source>
</evidence>
<feature type="transmembrane region" description="Helical" evidence="5">
    <location>
        <begin position="129"/>
        <end position="156"/>
    </location>
</feature>
<proteinExistence type="predicted"/>
<accession>A0A4Z0BCA7</accession>
<dbReference type="Proteomes" id="UP000297564">
    <property type="component" value="Unassembled WGS sequence"/>
</dbReference>
<evidence type="ECO:0000256" key="4">
    <source>
        <dbReference type="ARBA" id="ARBA00023136"/>
    </source>
</evidence>
<dbReference type="InterPro" id="IPR051533">
    <property type="entry name" value="WaaL-like"/>
</dbReference>
<keyword evidence="8" id="KW-1185">Reference proteome</keyword>
<feature type="transmembrane region" description="Helical" evidence="5">
    <location>
        <begin position="99"/>
        <end position="122"/>
    </location>
</feature>
<dbReference type="EMBL" id="SMLL01000008">
    <property type="protein sequence ID" value="TFY96876.1"/>
    <property type="molecule type" value="Genomic_DNA"/>
</dbReference>
<keyword evidence="7" id="KW-0436">Ligase</keyword>
<dbReference type="AlphaFoldDB" id="A0A4Z0BCA7"/>
<evidence type="ECO:0000256" key="2">
    <source>
        <dbReference type="ARBA" id="ARBA00022692"/>
    </source>
</evidence>
<dbReference type="PANTHER" id="PTHR37422:SF13">
    <property type="entry name" value="LIPOPOLYSACCHARIDE BIOSYNTHESIS PROTEIN PA4999-RELATED"/>
    <property type="match status" value="1"/>
</dbReference>
<evidence type="ECO:0000313" key="8">
    <source>
        <dbReference type="Proteomes" id="UP000297564"/>
    </source>
</evidence>
<feature type="transmembrane region" description="Helical" evidence="5">
    <location>
        <begin position="71"/>
        <end position="93"/>
    </location>
</feature>
<feature type="transmembrane region" description="Helical" evidence="5">
    <location>
        <begin position="395"/>
        <end position="419"/>
    </location>
</feature>
<protein>
    <submittedName>
        <fullName evidence="7">O-antigen ligase domain-containing protein</fullName>
    </submittedName>
</protein>
<feature type="transmembrane region" description="Helical" evidence="5">
    <location>
        <begin position="369"/>
        <end position="389"/>
    </location>
</feature>
<name>A0A4Z0BCA7_9BURK</name>
<dbReference type="GO" id="GO:0016874">
    <property type="term" value="F:ligase activity"/>
    <property type="evidence" value="ECO:0007669"/>
    <property type="project" value="UniProtKB-KW"/>
</dbReference>
<dbReference type="PANTHER" id="PTHR37422">
    <property type="entry name" value="TEICHURONIC ACID BIOSYNTHESIS PROTEIN TUAE"/>
    <property type="match status" value="1"/>
</dbReference>
<organism evidence="7 8">
    <name type="scientific">Ramlibacter rhizophilus</name>
    <dbReference type="NCBI Taxonomy" id="1781167"/>
    <lineage>
        <taxon>Bacteria</taxon>
        <taxon>Pseudomonadati</taxon>
        <taxon>Pseudomonadota</taxon>
        <taxon>Betaproteobacteria</taxon>
        <taxon>Burkholderiales</taxon>
        <taxon>Comamonadaceae</taxon>
        <taxon>Ramlibacter</taxon>
    </lineage>
</organism>
<evidence type="ECO:0000256" key="1">
    <source>
        <dbReference type="ARBA" id="ARBA00004141"/>
    </source>
</evidence>
<reference evidence="7 8" key="1">
    <citation type="submission" date="2019-03" db="EMBL/GenBank/DDBJ databases">
        <title>Ramlibacter rhizophilus CCTCC AB2015357, whole genome shotgun sequence.</title>
        <authorList>
            <person name="Zhang X."/>
            <person name="Feng G."/>
            <person name="Zhu H."/>
        </authorList>
    </citation>
    <scope>NUCLEOTIDE SEQUENCE [LARGE SCALE GENOMIC DNA]</scope>
    <source>
        <strain evidence="7 8">CCTCC AB2015357</strain>
    </source>
</reference>
<evidence type="ECO:0000256" key="5">
    <source>
        <dbReference type="SAM" id="Phobius"/>
    </source>
</evidence>
<gene>
    <name evidence="7" type="ORF">EZ242_19580</name>
</gene>
<feature type="transmembrane region" description="Helical" evidence="5">
    <location>
        <begin position="176"/>
        <end position="193"/>
    </location>
</feature>
<feature type="transmembrane region" description="Helical" evidence="5">
    <location>
        <begin position="224"/>
        <end position="240"/>
    </location>
</feature>
<sequence length="431" mass="46556">MHPQPAYRIPDARYALRPSRPVLPLLAYGTLGLSSCVTVKEPAPFDLLALLLMVAYVLRNRTDPLHRRADASSVQIVFLLLLFALLQFLPILLSAHDVATSAFFAAVTGFLVLLGIHLASLAGRRDPRFAAFIAGYAAAAVFSSLLAIASLHPAVASLAPETLHFAGRPKALFKDPNVLGPYLVPAVLIFLVLAGRTHGWTRLAFLVLHLLCSAGVAVTASRAAWVNLAIVMGLFLLLAPGRYKLLSAFAVLACATVLVTTADDLQRHESVRSTLNLLDGRLGLQHYDAERFEMAHRAWRIGMDNPAGVGPGLVTTYRGDRTLAPHNTYLRIFAEHGAAGLVALAFALLMVTMRVLGQLLRSGRGRGRNIWFTAALCMLAGLLVNASVVDALHWRHFWLVLAVGAFVSAQPAATAAVRWSSQGRHELRSAQ</sequence>
<comment type="subcellular location">
    <subcellularLocation>
        <location evidence="1">Membrane</location>
        <topology evidence="1">Multi-pass membrane protein</topology>
    </subcellularLocation>
</comment>
<evidence type="ECO:0000259" key="6">
    <source>
        <dbReference type="Pfam" id="PF04932"/>
    </source>
</evidence>
<dbReference type="OrthoDB" id="9796592at2"/>
<feature type="transmembrane region" description="Helical" evidence="5">
    <location>
        <begin position="338"/>
        <end position="357"/>
    </location>
</feature>
<comment type="caution">
    <text evidence="7">The sequence shown here is derived from an EMBL/GenBank/DDBJ whole genome shotgun (WGS) entry which is preliminary data.</text>
</comment>
<keyword evidence="2 5" id="KW-0812">Transmembrane</keyword>
<dbReference type="Pfam" id="PF04932">
    <property type="entry name" value="Wzy_C"/>
    <property type="match status" value="1"/>
</dbReference>
<dbReference type="GO" id="GO:0016020">
    <property type="term" value="C:membrane"/>
    <property type="evidence" value="ECO:0007669"/>
    <property type="project" value="UniProtKB-SubCell"/>
</dbReference>